<reference evidence="2" key="1">
    <citation type="journal article" date="2019" name="Int. J. Syst. Evol. Microbiol.">
        <title>The Global Catalogue of Microorganisms (GCM) 10K type strain sequencing project: providing services to taxonomists for standard genome sequencing and annotation.</title>
        <authorList>
            <consortium name="The Broad Institute Genomics Platform"/>
            <consortium name="The Broad Institute Genome Sequencing Center for Infectious Disease"/>
            <person name="Wu L."/>
            <person name="Ma J."/>
        </authorList>
    </citation>
    <scope>NUCLEOTIDE SEQUENCE [LARGE SCALE GENOMIC DNA]</scope>
    <source>
        <strain evidence="2">CGMCC 4.7680</strain>
    </source>
</reference>
<name>A0ABQ3KI61_9PSEU</name>
<accession>A0ABQ3KI61</accession>
<organism evidence="1 2">
    <name type="scientific">Amycolatopsis bullii</name>
    <dbReference type="NCBI Taxonomy" id="941987"/>
    <lineage>
        <taxon>Bacteria</taxon>
        <taxon>Bacillati</taxon>
        <taxon>Actinomycetota</taxon>
        <taxon>Actinomycetes</taxon>
        <taxon>Pseudonocardiales</taxon>
        <taxon>Pseudonocardiaceae</taxon>
        <taxon>Amycolatopsis</taxon>
    </lineage>
</organism>
<evidence type="ECO:0000313" key="1">
    <source>
        <dbReference type="EMBL" id="GHG27090.1"/>
    </source>
</evidence>
<evidence type="ECO:0000313" key="2">
    <source>
        <dbReference type="Proteomes" id="UP000649955"/>
    </source>
</evidence>
<sequence>MTVIRQYDAWGAACTDSIVVPGGVGTATAAHEVVVAAEAAGCVTVVSRSGTAAAKRRLLIGCLGMGLSGRWSLRGNGRGAAAGPAPVG</sequence>
<keyword evidence="2" id="KW-1185">Reference proteome</keyword>
<proteinExistence type="predicted"/>
<protein>
    <submittedName>
        <fullName evidence="1">Uncharacterized protein</fullName>
    </submittedName>
</protein>
<dbReference type="Proteomes" id="UP000649955">
    <property type="component" value="Unassembled WGS sequence"/>
</dbReference>
<gene>
    <name evidence="1" type="ORF">GCM10017567_53220</name>
</gene>
<dbReference type="EMBL" id="BNAW01000026">
    <property type="protein sequence ID" value="GHG27090.1"/>
    <property type="molecule type" value="Genomic_DNA"/>
</dbReference>
<comment type="caution">
    <text evidence="1">The sequence shown here is derived from an EMBL/GenBank/DDBJ whole genome shotgun (WGS) entry which is preliminary data.</text>
</comment>